<name>A0A423VFP0_9PEZI</name>
<dbReference type="Proteomes" id="UP000285146">
    <property type="component" value="Unassembled WGS sequence"/>
</dbReference>
<proteinExistence type="predicted"/>
<evidence type="ECO:0000256" key="1">
    <source>
        <dbReference type="SAM" id="Phobius"/>
    </source>
</evidence>
<keyword evidence="1" id="KW-0812">Transmembrane</keyword>
<accession>A0A423VFP0</accession>
<feature type="transmembrane region" description="Helical" evidence="1">
    <location>
        <begin position="15"/>
        <end position="35"/>
    </location>
</feature>
<keyword evidence="1" id="KW-0472">Membrane</keyword>
<keyword evidence="1" id="KW-1133">Transmembrane helix</keyword>
<reference evidence="2 3" key="1">
    <citation type="submission" date="2015-09" db="EMBL/GenBank/DDBJ databases">
        <title>Host preference determinants of Valsa canker pathogens revealed by comparative genomics.</title>
        <authorList>
            <person name="Yin Z."/>
            <person name="Huang L."/>
        </authorList>
    </citation>
    <scope>NUCLEOTIDE SEQUENCE [LARGE SCALE GENOMIC DNA]</scope>
    <source>
        <strain evidence="2 3">SXYLt</strain>
    </source>
</reference>
<organism evidence="2 3">
    <name type="scientific">Cytospora leucostoma</name>
    <dbReference type="NCBI Taxonomy" id="1230097"/>
    <lineage>
        <taxon>Eukaryota</taxon>
        <taxon>Fungi</taxon>
        <taxon>Dikarya</taxon>
        <taxon>Ascomycota</taxon>
        <taxon>Pezizomycotina</taxon>
        <taxon>Sordariomycetes</taxon>
        <taxon>Sordariomycetidae</taxon>
        <taxon>Diaporthales</taxon>
        <taxon>Cytosporaceae</taxon>
        <taxon>Cytospora</taxon>
    </lineage>
</organism>
<comment type="caution">
    <text evidence="2">The sequence shown here is derived from an EMBL/GenBank/DDBJ whole genome shotgun (WGS) entry which is preliminary data.</text>
</comment>
<dbReference type="AlphaFoldDB" id="A0A423VFP0"/>
<dbReference type="EMBL" id="LKEB01000103">
    <property type="protein sequence ID" value="ROV89739.1"/>
    <property type="molecule type" value="Genomic_DNA"/>
</dbReference>
<dbReference type="InParanoid" id="A0A423VFP0"/>
<evidence type="ECO:0000313" key="3">
    <source>
        <dbReference type="Proteomes" id="UP000285146"/>
    </source>
</evidence>
<protein>
    <submittedName>
        <fullName evidence="2">Uncharacterized protein</fullName>
    </submittedName>
</protein>
<gene>
    <name evidence="2" type="ORF">VPNG_10186</name>
</gene>
<sequence>MSAAANGGCLININVFVALHTPFFVFVFGFLLLSFPPCYYKMSSTITAVVINAKQYFVRAL</sequence>
<keyword evidence="3" id="KW-1185">Reference proteome</keyword>
<evidence type="ECO:0000313" key="2">
    <source>
        <dbReference type="EMBL" id="ROV89739.1"/>
    </source>
</evidence>